<evidence type="ECO:0000313" key="2">
    <source>
        <dbReference type="Proteomes" id="UP000004994"/>
    </source>
</evidence>
<proteinExistence type="predicted"/>
<reference evidence="1" key="2">
    <citation type="submission" date="2019-01" db="UniProtKB">
        <authorList>
            <consortium name="EnsemblPlants"/>
        </authorList>
    </citation>
    <scope>IDENTIFICATION</scope>
    <source>
        <strain evidence="1">cv. Heinz 1706</strain>
    </source>
</reference>
<organism evidence="1">
    <name type="scientific">Solanum lycopersicum</name>
    <name type="common">Tomato</name>
    <name type="synonym">Lycopersicon esculentum</name>
    <dbReference type="NCBI Taxonomy" id="4081"/>
    <lineage>
        <taxon>Eukaryota</taxon>
        <taxon>Viridiplantae</taxon>
        <taxon>Streptophyta</taxon>
        <taxon>Embryophyta</taxon>
        <taxon>Tracheophyta</taxon>
        <taxon>Spermatophyta</taxon>
        <taxon>Magnoliopsida</taxon>
        <taxon>eudicotyledons</taxon>
        <taxon>Gunneridae</taxon>
        <taxon>Pentapetalae</taxon>
        <taxon>asterids</taxon>
        <taxon>lamiids</taxon>
        <taxon>Solanales</taxon>
        <taxon>Solanaceae</taxon>
        <taxon>Solanoideae</taxon>
        <taxon>Solaneae</taxon>
        <taxon>Solanum</taxon>
        <taxon>Solanum subgen. Lycopersicon</taxon>
    </lineage>
</organism>
<dbReference type="AlphaFoldDB" id="A0A3Q7IBC4"/>
<protein>
    <submittedName>
        <fullName evidence="1">Uncharacterized protein</fullName>
    </submittedName>
</protein>
<dbReference type="PaxDb" id="4081-Solyc10g008610.1.1"/>
<sequence>MELGFDGLTTRIQDNTIRVSPPPFLFYIMLTTLHLLHHQSLLNLASSTNPSMASSIYFCQFCCRSLHVASRAHPIYIFYMKLEAPKLVL</sequence>
<reference evidence="1" key="1">
    <citation type="journal article" date="2012" name="Nature">
        <title>The tomato genome sequence provides insights into fleshy fruit evolution.</title>
        <authorList>
            <consortium name="Tomato Genome Consortium"/>
        </authorList>
    </citation>
    <scope>NUCLEOTIDE SEQUENCE [LARGE SCALE GENOMIC DNA]</scope>
    <source>
        <strain evidence="1">cv. Heinz 1706</strain>
    </source>
</reference>
<dbReference type="EnsemblPlants" id="Solyc10g008610.1.1">
    <property type="protein sequence ID" value="Solyc10g008610.1.1.1"/>
    <property type="gene ID" value="Solyc10g008610.1"/>
</dbReference>
<keyword evidence="2" id="KW-1185">Reference proteome</keyword>
<dbReference type="Proteomes" id="UP000004994">
    <property type="component" value="Chromosome 10"/>
</dbReference>
<dbReference type="Gramene" id="Solyc10g008610.1.1">
    <property type="protein sequence ID" value="Solyc10g008610.1.1.1"/>
    <property type="gene ID" value="Solyc10g008610.1"/>
</dbReference>
<name>A0A3Q7IBC4_SOLLC</name>
<evidence type="ECO:0000313" key="1">
    <source>
        <dbReference type="EnsemblPlants" id="Solyc10g008610.1.1.1"/>
    </source>
</evidence>
<dbReference type="InParanoid" id="A0A3Q7IBC4"/>
<accession>A0A3Q7IBC4</accession>